<dbReference type="eggNOG" id="KOG0531">
    <property type="taxonomic scope" value="Eukaryota"/>
</dbReference>
<feature type="compositionally biased region" description="Acidic residues" evidence="6">
    <location>
        <begin position="11"/>
        <end position="28"/>
    </location>
</feature>
<dbReference type="SMART" id="SM00369">
    <property type="entry name" value="LRR_TYP"/>
    <property type="match status" value="6"/>
</dbReference>
<evidence type="ECO:0000256" key="6">
    <source>
        <dbReference type="SAM" id="MobiDB-lite"/>
    </source>
</evidence>
<dbReference type="OMA" id="EVWASYN"/>
<evidence type="ECO:0000256" key="4">
    <source>
        <dbReference type="ARBA" id="ARBA00023242"/>
    </source>
</evidence>
<sequence>MSREERVLSDTDNENTNEEIETGIDSPDESSSGLFTAGRSLQSNVIEDHNPDYISADAELAAEIPDDTEVIDLVHLKVLALEDLNLLRFKNLKKLYLRQNLIESIAELEVLPLENMEEIDFYDNRIKHISKSVNLFSNLKTLDLSFNKIRTIKNVDKLVNLENLYFVQNKISKIENLGTLTKLKNLELGGNRIKEIGPDDLKGLANLEEIWLGKNSIPKLINLQHLKNLRILSIQSNKLKKFEGLEELENLEELYVSHNFISKIEGLENNLKLTTLDVTGNRLTKIENLKHLTHLTDLWASDNQIDQPFESLGEELGKLPEFETIYLEGNPIQTKNPTQYRRKIMLNLGESLQKIDATYVRA</sequence>
<evidence type="ECO:0000256" key="5">
    <source>
        <dbReference type="ARBA" id="ARBA00023460"/>
    </source>
</evidence>
<dbReference type="PaxDb" id="284590-Q6CS96"/>
<keyword evidence="3" id="KW-0677">Repeat</keyword>
<dbReference type="Gene3D" id="3.80.10.10">
    <property type="entry name" value="Ribonuclease Inhibitor"/>
    <property type="match status" value="2"/>
</dbReference>
<proteinExistence type="inferred from homology"/>
<dbReference type="GO" id="GO:0005634">
    <property type="term" value="C:nucleus"/>
    <property type="evidence" value="ECO:0007669"/>
    <property type="project" value="UniProtKB-SubCell"/>
</dbReference>
<dbReference type="STRING" id="284590.Q6CS96"/>
<dbReference type="PANTHER" id="PTHR46652:SF3">
    <property type="entry name" value="LEUCINE-RICH REPEAT-CONTAINING PROTEIN 9"/>
    <property type="match status" value="1"/>
</dbReference>
<reference evidence="7 8" key="1">
    <citation type="journal article" date="2004" name="Nature">
        <title>Genome evolution in yeasts.</title>
        <authorList>
            <consortium name="Genolevures"/>
            <person name="Dujon B."/>
            <person name="Sherman D."/>
            <person name="Fischer G."/>
            <person name="Durrens P."/>
            <person name="Casaregola S."/>
            <person name="Lafontaine I."/>
            <person name="de Montigny J."/>
            <person name="Marck C."/>
            <person name="Neuveglise C."/>
            <person name="Talla E."/>
            <person name="Goffard N."/>
            <person name="Frangeul L."/>
            <person name="Aigle M."/>
            <person name="Anthouard V."/>
            <person name="Babour A."/>
            <person name="Barbe V."/>
            <person name="Barnay S."/>
            <person name="Blanchin S."/>
            <person name="Beckerich J.M."/>
            <person name="Beyne E."/>
            <person name="Bleykasten C."/>
            <person name="Boisrame A."/>
            <person name="Boyer J."/>
            <person name="Cattolico L."/>
            <person name="Confanioleri F."/>
            <person name="de Daruvar A."/>
            <person name="Despons L."/>
            <person name="Fabre E."/>
            <person name="Fairhead C."/>
            <person name="Ferry-Dumazet H."/>
            <person name="Groppi A."/>
            <person name="Hantraye F."/>
            <person name="Hennequin C."/>
            <person name="Jauniaux N."/>
            <person name="Joyet P."/>
            <person name="Kachouri R."/>
            <person name="Kerrest A."/>
            <person name="Koszul R."/>
            <person name="Lemaire M."/>
            <person name="Lesur I."/>
            <person name="Ma L."/>
            <person name="Muller H."/>
            <person name="Nicaud J.M."/>
            <person name="Nikolski M."/>
            <person name="Oztas S."/>
            <person name="Ozier-Kalogeropoulos O."/>
            <person name="Pellenz S."/>
            <person name="Potier S."/>
            <person name="Richard G.F."/>
            <person name="Straub M.L."/>
            <person name="Suleau A."/>
            <person name="Swennene D."/>
            <person name="Tekaia F."/>
            <person name="Wesolowski-Louvel M."/>
            <person name="Westhof E."/>
            <person name="Wirth B."/>
            <person name="Zeniou-Meyer M."/>
            <person name="Zivanovic I."/>
            <person name="Bolotin-Fukuhara M."/>
            <person name="Thierry A."/>
            <person name="Bouchier C."/>
            <person name="Caudron B."/>
            <person name="Scarpelli C."/>
            <person name="Gaillardin C."/>
            <person name="Weissenbach J."/>
            <person name="Wincker P."/>
            <person name="Souciet J.L."/>
        </authorList>
    </citation>
    <scope>NUCLEOTIDE SEQUENCE [LARGE SCALE GENOMIC DNA]</scope>
    <source>
        <strain evidence="8">ATCC 8585 / CBS 2359 / DSM 70799 / NBRC 1267 / NRRL Y-1140 / WM37</strain>
    </source>
</reference>
<dbReference type="EMBL" id="CR382124">
    <property type="protein sequence ID" value="CAH00289.1"/>
    <property type="molecule type" value="Genomic_DNA"/>
</dbReference>
<comment type="similarity">
    <text evidence="5">Belongs to the SDS22 family.</text>
</comment>
<name>Q6CS96_KLULA</name>
<dbReference type="HOGENOM" id="CLU_044236_0_0_1"/>
<dbReference type="InParanoid" id="Q6CS96"/>
<dbReference type="PANTHER" id="PTHR46652">
    <property type="entry name" value="LEUCINE-RICH REPEAT AND IQ DOMAIN-CONTAINING PROTEIN 1-RELATED"/>
    <property type="match status" value="1"/>
</dbReference>
<dbReference type="InterPro" id="IPR032675">
    <property type="entry name" value="LRR_dom_sf"/>
</dbReference>
<comment type="subcellular location">
    <subcellularLocation>
        <location evidence="1">Nucleus</location>
    </subcellularLocation>
</comment>
<dbReference type="InterPro" id="IPR003591">
    <property type="entry name" value="Leu-rich_rpt_typical-subtyp"/>
</dbReference>
<evidence type="ECO:0000256" key="3">
    <source>
        <dbReference type="ARBA" id="ARBA00022737"/>
    </source>
</evidence>
<evidence type="ECO:0000256" key="1">
    <source>
        <dbReference type="ARBA" id="ARBA00004123"/>
    </source>
</evidence>
<organism evidence="7 8">
    <name type="scientific">Kluyveromyces lactis (strain ATCC 8585 / CBS 2359 / DSM 70799 / NBRC 1267 / NRRL Y-1140 / WM37)</name>
    <name type="common">Yeast</name>
    <name type="synonym">Candida sphaerica</name>
    <dbReference type="NCBI Taxonomy" id="284590"/>
    <lineage>
        <taxon>Eukaryota</taxon>
        <taxon>Fungi</taxon>
        <taxon>Dikarya</taxon>
        <taxon>Ascomycota</taxon>
        <taxon>Saccharomycotina</taxon>
        <taxon>Saccharomycetes</taxon>
        <taxon>Saccharomycetales</taxon>
        <taxon>Saccharomycetaceae</taxon>
        <taxon>Kluyveromyces</taxon>
    </lineage>
</organism>
<dbReference type="FunFam" id="3.80.10.10:FF:000055">
    <property type="entry name" value="Protein phosphatase 1 regulatory subunit 7"/>
    <property type="match status" value="1"/>
</dbReference>
<keyword evidence="2" id="KW-0433">Leucine-rich repeat</keyword>
<evidence type="ECO:0000256" key="2">
    <source>
        <dbReference type="ARBA" id="ARBA00022614"/>
    </source>
</evidence>
<dbReference type="Proteomes" id="UP000000598">
    <property type="component" value="Chromosome D"/>
</dbReference>
<keyword evidence="8" id="KW-1185">Reference proteome</keyword>
<gene>
    <name evidence="7" type="ORF">KLLA0_D02816g</name>
</gene>
<keyword evidence="4" id="KW-0539">Nucleus</keyword>
<dbReference type="InterPro" id="IPR050836">
    <property type="entry name" value="SDS22/Internalin_LRR"/>
</dbReference>
<dbReference type="FunCoup" id="Q6CS96">
    <property type="interactions" value="368"/>
</dbReference>
<protein>
    <submittedName>
        <fullName evidence="7">KLLA0D02816p</fullName>
    </submittedName>
</protein>
<feature type="region of interest" description="Disordered" evidence="6">
    <location>
        <begin position="1"/>
        <end position="33"/>
    </location>
</feature>
<evidence type="ECO:0000313" key="8">
    <source>
        <dbReference type="Proteomes" id="UP000000598"/>
    </source>
</evidence>
<dbReference type="SUPFAM" id="SSF52058">
    <property type="entry name" value="L domain-like"/>
    <property type="match status" value="1"/>
</dbReference>
<dbReference type="SMART" id="SM00365">
    <property type="entry name" value="LRR_SD22"/>
    <property type="match status" value="10"/>
</dbReference>
<accession>Q6CS96</accession>
<dbReference type="KEGG" id="kla:KLLA0_D02816g"/>
<dbReference type="AlphaFoldDB" id="Q6CS96"/>
<dbReference type="Pfam" id="PF14580">
    <property type="entry name" value="LRR_9"/>
    <property type="match status" value="1"/>
</dbReference>
<evidence type="ECO:0000313" key="7">
    <source>
        <dbReference type="EMBL" id="CAH00289.1"/>
    </source>
</evidence>
<dbReference type="PROSITE" id="PS51450">
    <property type="entry name" value="LRR"/>
    <property type="match status" value="8"/>
</dbReference>
<dbReference type="InterPro" id="IPR001611">
    <property type="entry name" value="Leu-rich_rpt"/>
</dbReference>